<feature type="transmembrane region" description="Helical" evidence="1">
    <location>
        <begin position="6"/>
        <end position="28"/>
    </location>
</feature>
<reference evidence="2" key="1">
    <citation type="submission" date="2019-12" db="EMBL/GenBank/DDBJ databases">
        <title>Genome sequence of Babesia ovis.</title>
        <authorList>
            <person name="Yamagishi J."/>
            <person name="Sevinc F."/>
            <person name="Xuan X."/>
        </authorList>
    </citation>
    <scope>NUCLEOTIDE SEQUENCE</scope>
    <source>
        <strain evidence="2">Selcuk</strain>
    </source>
</reference>
<accession>A0A9W5TC49</accession>
<keyword evidence="1 2" id="KW-0812">Transmembrane</keyword>
<dbReference type="Proteomes" id="UP001057455">
    <property type="component" value="Unassembled WGS sequence"/>
</dbReference>
<dbReference type="OrthoDB" id="336859at2759"/>
<evidence type="ECO:0000313" key="3">
    <source>
        <dbReference type="Proteomes" id="UP001057455"/>
    </source>
</evidence>
<keyword evidence="3" id="KW-1185">Reference proteome</keyword>
<feature type="transmembrane region" description="Helical" evidence="1">
    <location>
        <begin position="49"/>
        <end position="72"/>
    </location>
</feature>
<sequence>MRPLSHLSYYALCGLLFGLSSALLYHGWDYYATRIQDQIVCAAHSNVQLLSFLWFCESLALLACFACLWSFHGRENELQGRSLFASYTCVFLKVCPCLVKLLQLFNICQLSTICMDMLLLHECNNANTRAIFVFVIGVQWFVVLIGLAASSELFLPPYLYEPASANNSYWEQLKDFIYPLGL</sequence>
<evidence type="ECO:0000256" key="1">
    <source>
        <dbReference type="SAM" id="Phobius"/>
    </source>
</evidence>
<keyword evidence="1" id="KW-1133">Transmembrane helix</keyword>
<organism evidence="2 3">
    <name type="scientific">Babesia ovis</name>
    <dbReference type="NCBI Taxonomy" id="5869"/>
    <lineage>
        <taxon>Eukaryota</taxon>
        <taxon>Sar</taxon>
        <taxon>Alveolata</taxon>
        <taxon>Apicomplexa</taxon>
        <taxon>Aconoidasida</taxon>
        <taxon>Piroplasmida</taxon>
        <taxon>Babesiidae</taxon>
        <taxon>Babesia</taxon>
    </lineage>
</organism>
<dbReference type="AlphaFoldDB" id="A0A9W5TC49"/>
<proteinExistence type="predicted"/>
<keyword evidence="1" id="KW-0472">Membrane</keyword>
<gene>
    <name evidence="2" type="ORF">BaOVIS_029680</name>
</gene>
<feature type="transmembrane region" description="Helical" evidence="1">
    <location>
        <begin position="129"/>
        <end position="149"/>
    </location>
</feature>
<evidence type="ECO:0000313" key="2">
    <source>
        <dbReference type="EMBL" id="GFE55564.1"/>
    </source>
</evidence>
<comment type="caution">
    <text evidence="2">The sequence shown here is derived from an EMBL/GenBank/DDBJ whole genome shotgun (WGS) entry which is preliminary data.</text>
</comment>
<name>A0A9W5TC49_BABOV</name>
<protein>
    <submittedName>
        <fullName evidence="2">Transmembrane protein, putative</fullName>
    </submittedName>
</protein>
<dbReference type="EMBL" id="BLIY01000022">
    <property type="protein sequence ID" value="GFE55564.1"/>
    <property type="molecule type" value="Genomic_DNA"/>
</dbReference>